<organism evidence="1 2">
    <name type="scientific">Ditylenchus dipsaci</name>
    <dbReference type="NCBI Taxonomy" id="166011"/>
    <lineage>
        <taxon>Eukaryota</taxon>
        <taxon>Metazoa</taxon>
        <taxon>Ecdysozoa</taxon>
        <taxon>Nematoda</taxon>
        <taxon>Chromadorea</taxon>
        <taxon>Rhabditida</taxon>
        <taxon>Tylenchina</taxon>
        <taxon>Tylenchomorpha</taxon>
        <taxon>Sphaerularioidea</taxon>
        <taxon>Anguinidae</taxon>
        <taxon>Anguininae</taxon>
        <taxon>Ditylenchus</taxon>
    </lineage>
</organism>
<accession>A0A915DPS6</accession>
<evidence type="ECO:0000313" key="2">
    <source>
        <dbReference type="WBParaSite" id="jg22343"/>
    </source>
</evidence>
<name>A0A915DPS6_9BILA</name>
<evidence type="ECO:0000313" key="1">
    <source>
        <dbReference type="Proteomes" id="UP000887574"/>
    </source>
</evidence>
<keyword evidence="1" id="KW-1185">Reference proteome</keyword>
<sequence>MAVSGLLYDPLRLAVCAHVLLHISNLLELLRCFQMWTFATVLDMWLLIFPSEQVLLHSSLSVHFCQMPEDPRKECSKKTVVMSL</sequence>
<reference evidence="2" key="1">
    <citation type="submission" date="2022-11" db="UniProtKB">
        <authorList>
            <consortium name="WormBaseParasite"/>
        </authorList>
    </citation>
    <scope>IDENTIFICATION</scope>
</reference>
<dbReference type="WBParaSite" id="jg22343">
    <property type="protein sequence ID" value="jg22343"/>
    <property type="gene ID" value="jg22343"/>
</dbReference>
<dbReference type="AlphaFoldDB" id="A0A915DPS6"/>
<proteinExistence type="predicted"/>
<protein>
    <submittedName>
        <fullName evidence="2">Uncharacterized protein</fullName>
    </submittedName>
</protein>
<dbReference type="Proteomes" id="UP000887574">
    <property type="component" value="Unplaced"/>
</dbReference>